<dbReference type="AlphaFoldDB" id="A0A9N9JX27"/>
<feature type="non-terminal residue" evidence="2">
    <location>
        <position position="1"/>
    </location>
</feature>
<proteinExistence type="predicted"/>
<reference evidence="2" key="1">
    <citation type="submission" date="2021-06" db="EMBL/GenBank/DDBJ databases">
        <authorList>
            <person name="Kallberg Y."/>
            <person name="Tangrot J."/>
            <person name="Rosling A."/>
        </authorList>
    </citation>
    <scope>NUCLEOTIDE SEQUENCE</scope>
    <source>
        <strain evidence="2">IN212</strain>
    </source>
</reference>
<feature type="compositionally biased region" description="Polar residues" evidence="1">
    <location>
        <begin position="1"/>
        <end position="28"/>
    </location>
</feature>
<sequence length="330" mass="36379">TGPQSRQPVLSTTVSSGSTPQTISSTIPHLSMQRERSHQGTPSKPMSHAHILPAEPPRNINETNSTHVQTSPLSQASSHLSNRNSSRPVSDSHPILQPVHQQTPTHRNVTISPTMQHVSSHSSQQRKPNTQTIALNSAKSSSTISKSSHTTSRTSHNKQSHKAVKYTQQEATYQENMEAAQAADAARVLVMSSRQRADQQRSMNSEHNVPNISRFSELTLGTSSINNLESSPRSSRYTGSVIMDYSISASLNDDFITNEQEIGLTPHNRGHKMKNRAAALDSGVKLRAPYGYQEDLEYIDIPNGSRRPVIYRISTEDAEQVTEFDGDLLD</sequence>
<comment type="caution">
    <text evidence="2">The sequence shown here is derived from an EMBL/GenBank/DDBJ whole genome shotgun (WGS) entry which is preliminary data.</text>
</comment>
<feature type="compositionally biased region" description="Basic residues" evidence="1">
    <location>
        <begin position="155"/>
        <end position="164"/>
    </location>
</feature>
<accession>A0A9N9JX27</accession>
<evidence type="ECO:0000313" key="3">
    <source>
        <dbReference type="Proteomes" id="UP000789396"/>
    </source>
</evidence>
<feature type="compositionally biased region" description="Low complexity" evidence="1">
    <location>
        <begin position="137"/>
        <end position="154"/>
    </location>
</feature>
<protein>
    <submittedName>
        <fullName evidence="2">17054_t:CDS:1</fullName>
    </submittedName>
</protein>
<keyword evidence="3" id="KW-1185">Reference proteome</keyword>
<evidence type="ECO:0000313" key="2">
    <source>
        <dbReference type="EMBL" id="CAG8800339.1"/>
    </source>
</evidence>
<feature type="compositionally biased region" description="Polar residues" evidence="1">
    <location>
        <begin position="60"/>
        <end position="89"/>
    </location>
</feature>
<organism evidence="2 3">
    <name type="scientific">Racocetra fulgida</name>
    <dbReference type="NCBI Taxonomy" id="60492"/>
    <lineage>
        <taxon>Eukaryota</taxon>
        <taxon>Fungi</taxon>
        <taxon>Fungi incertae sedis</taxon>
        <taxon>Mucoromycota</taxon>
        <taxon>Glomeromycotina</taxon>
        <taxon>Glomeromycetes</taxon>
        <taxon>Diversisporales</taxon>
        <taxon>Gigasporaceae</taxon>
        <taxon>Racocetra</taxon>
    </lineage>
</organism>
<feature type="non-terminal residue" evidence="2">
    <location>
        <position position="330"/>
    </location>
</feature>
<dbReference type="EMBL" id="CAJVPZ010071077">
    <property type="protein sequence ID" value="CAG8800339.1"/>
    <property type="molecule type" value="Genomic_DNA"/>
</dbReference>
<evidence type="ECO:0000256" key="1">
    <source>
        <dbReference type="SAM" id="MobiDB-lite"/>
    </source>
</evidence>
<feature type="region of interest" description="Disordered" evidence="1">
    <location>
        <begin position="1"/>
        <end position="105"/>
    </location>
</feature>
<name>A0A9N9JX27_9GLOM</name>
<dbReference type="OrthoDB" id="2405722at2759"/>
<dbReference type="Proteomes" id="UP000789396">
    <property type="component" value="Unassembled WGS sequence"/>
</dbReference>
<feature type="region of interest" description="Disordered" evidence="1">
    <location>
        <begin position="135"/>
        <end position="164"/>
    </location>
</feature>
<gene>
    <name evidence="2" type="ORF">RFULGI_LOCUS17656</name>
</gene>